<keyword evidence="1" id="KW-0472">Membrane</keyword>
<protein>
    <submittedName>
        <fullName evidence="2">Uncharacterized protein</fullName>
    </submittedName>
</protein>
<keyword evidence="1" id="KW-1133">Transmembrane helix</keyword>
<accession>A0A222FIN1</accession>
<organism evidence="2 3">
    <name type="scientific">Bacterioplanes sanyensis</name>
    <dbReference type="NCBI Taxonomy" id="1249553"/>
    <lineage>
        <taxon>Bacteria</taxon>
        <taxon>Pseudomonadati</taxon>
        <taxon>Pseudomonadota</taxon>
        <taxon>Gammaproteobacteria</taxon>
        <taxon>Oceanospirillales</taxon>
        <taxon>Oceanospirillaceae</taxon>
        <taxon>Bacterioplanes</taxon>
    </lineage>
</organism>
<dbReference type="EMBL" id="CP022530">
    <property type="protein sequence ID" value="ASP38848.1"/>
    <property type="molecule type" value="Genomic_DNA"/>
</dbReference>
<proteinExistence type="predicted"/>
<dbReference type="Proteomes" id="UP000202440">
    <property type="component" value="Chromosome"/>
</dbReference>
<gene>
    <name evidence="2" type="ORF">CHH28_09210</name>
</gene>
<evidence type="ECO:0000256" key="1">
    <source>
        <dbReference type="SAM" id="Phobius"/>
    </source>
</evidence>
<dbReference type="AlphaFoldDB" id="A0A222FIN1"/>
<evidence type="ECO:0000313" key="3">
    <source>
        <dbReference type="Proteomes" id="UP000202440"/>
    </source>
</evidence>
<keyword evidence="1" id="KW-0812">Transmembrane</keyword>
<feature type="transmembrane region" description="Helical" evidence="1">
    <location>
        <begin position="12"/>
        <end position="40"/>
    </location>
</feature>
<reference evidence="2 3" key="1">
    <citation type="submission" date="2017-07" db="EMBL/GenBank/DDBJ databases">
        <title>Annotated genome sequence of Bacterioplanes sanyensis isolated from Red Sea.</title>
        <authorList>
            <person name="Rehman Z.U."/>
        </authorList>
    </citation>
    <scope>NUCLEOTIDE SEQUENCE [LARGE SCALE GENOMIC DNA]</scope>
    <source>
        <strain evidence="2 3">NV9</strain>
    </source>
</reference>
<keyword evidence="3" id="KW-1185">Reference proteome</keyword>
<dbReference type="RefSeq" id="WP_094060034.1">
    <property type="nucleotide sequence ID" value="NZ_CP022530.1"/>
</dbReference>
<evidence type="ECO:0000313" key="2">
    <source>
        <dbReference type="EMBL" id="ASP38848.1"/>
    </source>
</evidence>
<sequence>MTDSQIVYKRNSVWWIATCYLLGTLFLLLAAVGGIVNAGIGGVKTLIEMSGEQEAQRYLAGTVSDQVQVSGFRVNTGQSVPILSAAIDNNSPYTISKIHLEVSLVDDAGIAIASETKWLSDLGSIFPGDRGQVQFPLSEQMAGKLGEYQLRIASFSILDNASLQAMCEQVPDS</sequence>
<name>A0A222FIN1_9GAMM</name>
<dbReference type="KEGG" id="bsan:CHH28_09210"/>